<evidence type="ECO:0000313" key="2">
    <source>
        <dbReference type="EMBL" id="GAA1700763.1"/>
    </source>
</evidence>
<dbReference type="Pfam" id="PF03992">
    <property type="entry name" value="ABM"/>
    <property type="match status" value="1"/>
</dbReference>
<accession>A0ABN2I9B7</accession>
<keyword evidence="3" id="KW-1185">Reference proteome</keyword>
<dbReference type="GO" id="GO:0004497">
    <property type="term" value="F:monooxygenase activity"/>
    <property type="evidence" value="ECO:0007669"/>
    <property type="project" value="UniProtKB-KW"/>
</dbReference>
<evidence type="ECO:0000313" key="3">
    <source>
        <dbReference type="Proteomes" id="UP001500618"/>
    </source>
</evidence>
<feature type="domain" description="ABM" evidence="1">
    <location>
        <begin position="36"/>
        <end position="125"/>
    </location>
</feature>
<dbReference type="SUPFAM" id="SSF54909">
    <property type="entry name" value="Dimeric alpha+beta barrel"/>
    <property type="match status" value="1"/>
</dbReference>
<dbReference type="RefSeq" id="WP_344313487.1">
    <property type="nucleotide sequence ID" value="NZ_BAAANY010000023.1"/>
</dbReference>
<dbReference type="Gene3D" id="3.30.70.100">
    <property type="match status" value="1"/>
</dbReference>
<dbReference type="InterPro" id="IPR007138">
    <property type="entry name" value="ABM_dom"/>
</dbReference>
<reference evidence="2 3" key="1">
    <citation type="journal article" date="2019" name="Int. J. Syst. Evol. Microbiol.">
        <title>The Global Catalogue of Microorganisms (GCM) 10K type strain sequencing project: providing services to taxonomists for standard genome sequencing and annotation.</title>
        <authorList>
            <consortium name="The Broad Institute Genomics Platform"/>
            <consortium name="The Broad Institute Genome Sequencing Center for Infectious Disease"/>
            <person name="Wu L."/>
            <person name="Ma J."/>
        </authorList>
    </citation>
    <scope>NUCLEOTIDE SEQUENCE [LARGE SCALE GENOMIC DNA]</scope>
    <source>
        <strain evidence="2 3">JCM 14718</strain>
    </source>
</reference>
<dbReference type="PROSITE" id="PS51725">
    <property type="entry name" value="ABM"/>
    <property type="match status" value="1"/>
</dbReference>
<gene>
    <name evidence="2" type="ORF">GCM10009765_57830</name>
</gene>
<comment type="caution">
    <text evidence="2">The sequence shown here is derived from an EMBL/GenBank/DDBJ whole genome shotgun (WGS) entry which is preliminary data.</text>
</comment>
<sequence>MATNALLLTWLASLRHLGGVWHIDDLEREITMAEAFRVMLRFEIKPGMTAGFEQTWLEVGKVITDHPANLGQWLMRSADEENVYHVMSDWIDEPRFRAFERSDQHIEHRQKLHPFRSGGSMTTVNVVYALQGCAAR</sequence>
<dbReference type="InterPro" id="IPR011008">
    <property type="entry name" value="Dimeric_a/b-barrel"/>
</dbReference>
<name>A0ABN2I9B7_9ACTN</name>
<dbReference type="EMBL" id="BAAANY010000023">
    <property type="protein sequence ID" value="GAA1700763.1"/>
    <property type="molecule type" value="Genomic_DNA"/>
</dbReference>
<dbReference type="Proteomes" id="UP001500618">
    <property type="component" value="Unassembled WGS sequence"/>
</dbReference>
<evidence type="ECO:0000259" key="1">
    <source>
        <dbReference type="PROSITE" id="PS51725"/>
    </source>
</evidence>
<keyword evidence="2" id="KW-0560">Oxidoreductase</keyword>
<protein>
    <submittedName>
        <fullName evidence="2">Antibiotic biosynthesis monooxygenase</fullName>
    </submittedName>
</protein>
<proteinExistence type="predicted"/>
<keyword evidence="2" id="KW-0503">Monooxygenase</keyword>
<organism evidence="2 3">
    <name type="scientific">Fodinicola feengrottensis</name>
    <dbReference type="NCBI Taxonomy" id="435914"/>
    <lineage>
        <taxon>Bacteria</taxon>
        <taxon>Bacillati</taxon>
        <taxon>Actinomycetota</taxon>
        <taxon>Actinomycetes</taxon>
        <taxon>Mycobacteriales</taxon>
        <taxon>Fodinicola</taxon>
    </lineage>
</organism>